<feature type="transmembrane region" description="Helical" evidence="7">
    <location>
        <begin position="117"/>
        <end position="137"/>
    </location>
</feature>
<feature type="transmembrane region" description="Helical" evidence="7">
    <location>
        <begin position="180"/>
        <end position="200"/>
    </location>
</feature>
<evidence type="ECO:0000256" key="1">
    <source>
        <dbReference type="ARBA" id="ARBA00004651"/>
    </source>
</evidence>
<dbReference type="InterPro" id="IPR005828">
    <property type="entry name" value="MFS_sugar_transport-like"/>
</dbReference>
<feature type="domain" description="Major facilitator superfamily (MFS) profile" evidence="8">
    <location>
        <begin position="26"/>
        <end position="478"/>
    </location>
</feature>
<evidence type="ECO:0000256" key="3">
    <source>
        <dbReference type="ARBA" id="ARBA00022692"/>
    </source>
</evidence>
<dbReference type="Pfam" id="PF00083">
    <property type="entry name" value="Sugar_tr"/>
    <property type="match status" value="1"/>
</dbReference>
<feature type="transmembrane region" description="Helical" evidence="7">
    <location>
        <begin position="21"/>
        <end position="44"/>
    </location>
</feature>
<keyword evidence="2" id="KW-0813">Transport</keyword>
<evidence type="ECO:0000259" key="8">
    <source>
        <dbReference type="PROSITE" id="PS50850"/>
    </source>
</evidence>
<dbReference type="PROSITE" id="PS50850">
    <property type="entry name" value="MFS"/>
    <property type="match status" value="1"/>
</dbReference>
<dbReference type="GO" id="GO:0046677">
    <property type="term" value="P:response to antibiotic"/>
    <property type="evidence" value="ECO:0007669"/>
    <property type="project" value="UniProtKB-KW"/>
</dbReference>
<reference evidence="9" key="1">
    <citation type="submission" date="2024-06" db="EMBL/GenBank/DDBJ databases">
        <title>Streptomyces sp. strain HUAS MG91 genome sequences.</title>
        <authorList>
            <person name="Mo P."/>
        </authorList>
    </citation>
    <scope>NUCLEOTIDE SEQUENCE</scope>
    <source>
        <strain evidence="9">HUAS MG91</strain>
    </source>
</reference>
<feature type="transmembrane region" description="Helical" evidence="7">
    <location>
        <begin position="353"/>
        <end position="370"/>
    </location>
</feature>
<evidence type="ECO:0000256" key="7">
    <source>
        <dbReference type="SAM" id="Phobius"/>
    </source>
</evidence>
<dbReference type="KEGG" id="stac:ABII15_36870"/>
<feature type="transmembrane region" description="Helical" evidence="7">
    <location>
        <begin position="212"/>
        <end position="231"/>
    </location>
</feature>
<dbReference type="Gene3D" id="1.20.1250.20">
    <property type="entry name" value="MFS general substrate transporter like domains"/>
    <property type="match status" value="2"/>
</dbReference>
<keyword evidence="3 7" id="KW-0812">Transmembrane</keyword>
<name>A0AAU8J324_9ACTN</name>
<dbReference type="InterPro" id="IPR011701">
    <property type="entry name" value="MFS"/>
</dbReference>
<accession>A0AAU8J324</accession>
<evidence type="ECO:0000256" key="4">
    <source>
        <dbReference type="ARBA" id="ARBA00022989"/>
    </source>
</evidence>
<feature type="transmembrane region" description="Helical" evidence="7">
    <location>
        <begin position="318"/>
        <end position="341"/>
    </location>
</feature>
<dbReference type="PANTHER" id="PTHR42718">
    <property type="entry name" value="MAJOR FACILITATOR SUPERFAMILY MULTIDRUG TRANSPORTER MFSC"/>
    <property type="match status" value="1"/>
</dbReference>
<evidence type="ECO:0000256" key="6">
    <source>
        <dbReference type="ARBA" id="ARBA00023251"/>
    </source>
</evidence>
<dbReference type="GO" id="GO:0005886">
    <property type="term" value="C:plasma membrane"/>
    <property type="evidence" value="ECO:0007669"/>
    <property type="project" value="UniProtKB-SubCell"/>
</dbReference>
<comment type="subcellular location">
    <subcellularLocation>
        <location evidence="1">Cell membrane</location>
        <topology evidence="1">Multi-pass membrane protein</topology>
    </subcellularLocation>
</comment>
<dbReference type="RefSeq" id="WP_353946644.1">
    <property type="nucleotide sequence ID" value="NZ_CP159534.1"/>
</dbReference>
<evidence type="ECO:0000313" key="9">
    <source>
        <dbReference type="EMBL" id="XCJ75209.1"/>
    </source>
</evidence>
<dbReference type="InterPro" id="IPR036259">
    <property type="entry name" value="MFS_trans_sf"/>
</dbReference>
<feature type="transmembrane region" description="Helical" evidence="7">
    <location>
        <begin position="149"/>
        <end position="174"/>
    </location>
</feature>
<keyword evidence="4 7" id="KW-1133">Transmembrane helix</keyword>
<dbReference type="AlphaFoldDB" id="A0AAU8J324"/>
<dbReference type="Pfam" id="PF07690">
    <property type="entry name" value="MFS_1"/>
    <property type="match status" value="1"/>
</dbReference>
<proteinExistence type="predicted"/>
<feature type="transmembrane region" description="Helical" evidence="7">
    <location>
        <begin position="283"/>
        <end position="306"/>
    </location>
</feature>
<feature type="transmembrane region" description="Helical" evidence="7">
    <location>
        <begin position="450"/>
        <end position="473"/>
    </location>
</feature>
<sequence length="480" mass="49176">MPEAVTRPSPSTTPRNRPVPVSTTALVVSIVLVELSSGITQGFLAPVLRSLTDVLHVTAADLNWISIANLMASVAFTPLLSRLGDLHGHRRVLRWNIAVVLAGSVVVGLAGSFQTLLVGQILQGAFAGFFPLLVGILRNRSDAERSRNAIGTMVAALVGGICVGGVASGLVAHYVDTPTAALWVPTAAVGVAFLVTWPLLPETTERPGGRLDVRGGVLLCVGLVAIMLGLGQGGMPGWAWTSPRTLACLAGGAFVTAVWALVELRSPDPMIDVRLFRRRNVSVVAVVTTTFSFCMIGLQVAGAVFMGTPKESVGYGLGLSPLQIAFAMIPSMAATGLAALVAPKLAGRIGDRATLVTGSLLMAAGYLLTLVLHGSVAPYLVCQAVAGLGAGVLQQSTRTLAVESVPKEQTAVGSGINELLINVGGSLGAACVLAVTAASTPAGSVLPRYAAYATCWSVCAATALAGAAVALFYRTTARPA</sequence>
<dbReference type="GO" id="GO:0022857">
    <property type="term" value="F:transmembrane transporter activity"/>
    <property type="evidence" value="ECO:0007669"/>
    <property type="project" value="InterPro"/>
</dbReference>
<keyword evidence="5 7" id="KW-0472">Membrane</keyword>
<protein>
    <submittedName>
        <fullName evidence="9">MFS transporter</fullName>
    </submittedName>
</protein>
<dbReference type="SUPFAM" id="SSF103473">
    <property type="entry name" value="MFS general substrate transporter"/>
    <property type="match status" value="1"/>
</dbReference>
<dbReference type="PANTHER" id="PTHR42718:SF9">
    <property type="entry name" value="MAJOR FACILITATOR SUPERFAMILY MULTIDRUG TRANSPORTER MFSC"/>
    <property type="match status" value="1"/>
</dbReference>
<keyword evidence="6" id="KW-0046">Antibiotic resistance</keyword>
<feature type="transmembrane region" description="Helical" evidence="7">
    <location>
        <begin position="243"/>
        <end position="262"/>
    </location>
</feature>
<organism evidence="9">
    <name type="scientific">Streptomyces tabacisoli</name>
    <dbReference type="NCBI Taxonomy" id="3156398"/>
    <lineage>
        <taxon>Bacteria</taxon>
        <taxon>Bacillati</taxon>
        <taxon>Actinomycetota</taxon>
        <taxon>Actinomycetes</taxon>
        <taxon>Kitasatosporales</taxon>
        <taxon>Streptomycetaceae</taxon>
        <taxon>Streptomyces</taxon>
    </lineage>
</organism>
<gene>
    <name evidence="9" type="ORF">ABII15_36870</name>
</gene>
<dbReference type="EMBL" id="CP159534">
    <property type="protein sequence ID" value="XCJ75209.1"/>
    <property type="molecule type" value="Genomic_DNA"/>
</dbReference>
<evidence type="ECO:0000256" key="2">
    <source>
        <dbReference type="ARBA" id="ARBA00022448"/>
    </source>
</evidence>
<feature type="transmembrane region" description="Helical" evidence="7">
    <location>
        <begin position="92"/>
        <end position="111"/>
    </location>
</feature>
<evidence type="ECO:0000256" key="5">
    <source>
        <dbReference type="ARBA" id="ARBA00023136"/>
    </source>
</evidence>
<dbReference type="InterPro" id="IPR020846">
    <property type="entry name" value="MFS_dom"/>
</dbReference>
<feature type="transmembrane region" description="Helical" evidence="7">
    <location>
        <begin position="64"/>
        <end position="80"/>
    </location>
</feature>